<proteinExistence type="predicted"/>
<dbReference type="RefSeq" id="WP_153082890.1">
    <property type="nucleotide sequence ID" value="NZ_VZCU01000081.1"/>
</dbReference>
<dbReference type="InterPro" id="IPR025668">
    <property type="entry name" value="Tnp_DDE_dom"/>
</dbReference>
<evidence type="ECO:0000259" key="2">
    <source>
        <dbReference type="Pfam" id="PF05598"/>
    </source>
</evidence>
<reference evidence="5" key="1">
    <citation type="submission" date="2019-09" db="EMBL/GenBank/DDBJ databases">
        <title>Distinct polysaccharide growth profiles of human intestinal Prevotella copri isolates.</title>
        <authorList>
            <person name="Fehlner-Peach H."/>
            <person name="Magnabosco C."/>
            <person name="Raghavan V."/>
            <person name="Scher J.U."/>
            <person name="Tett A."/>
            <person name="Cox L.M."/>
            <person name="Gottsegen C."/>
            <person name="Watters A."/>
            <person name="Wiltshire- Gordon J.D."/>
            <person name="Segata N."/>
            <person name="Bonneau R."/>
            <person name="Littman D.R."/>
        </authorList>
    </citation>
    <scope>NUCLEOTIDE SEQUENCE [LARGE SCALE GENOMIC DNA]</scope>
    <source>
        <strain evidence="5">iAQ1179</strain>
    </source>
</reference>
<feature type="region of interest" description="Disordered" evidence="1">
    <location>
        <begin position="141"/>
        <end position="172"/>
    </location>
</feature>
<dbReference type="PANTHER" id="PTHR33803">
    <property type="entry name" value="IS1478 TRANSPOSASE"/>
    <property type="match status" value="1"/>
</dbReference>
<evidence type="ECO:0000313" key="5">
    <source>
        <dbReference type="Proteomes" id="UP000442105"/>
    </source>
</evidence>
<dbReference type="Proteomes" id="UP000442105">
    <property type="component" value="Unassembled WGS sequence"/>
</dbReference>
<dbReference type="InterPro" id="IPR047710">
    <property type="entry name" value="Transpos_IS5-like"/>
</dbReference>
<dbReference type="EMBL" id="VZCW01000357">
    <property type="protein sequence ID" value="MQN13884.1"/>
    <property type="molecule type" value="Genomic_DNA"/>
</dbReference>
<feature type="domain" description="Transposase DDE" evidence="3">
    <location>
        <begin position="384"/>
        <end position="461"/>
    </location>
</feature>
<dbReference type="NCBIfam" id="NF033578">
    <property type="entry name" value="transpos_IS5_1"/>
    <property type="match status" value="1"/>
</dbReference>
<dbReference type="AlphaFoldDB" id="A0AA90UHW5"/>
<protein>
    <submittedName>
        <fullName evidence="4">IS5 family transposase</fullName>
    </submittedName>
</protein>
<feature type="domain" description="Transposase InsH N-terminal" evidence="2">
    <location>
        <begin position="21"/>
        <end position="117"/>
    </location>
</feature>
<comment type="caution">
    <text evidence="4">The sequence shown here is derived from an EMBL/GenBank/DDBJ whole genome shotgun (WGS) entry which is preliminary data.</text>
</comment>
<name>A0AA90UHW5_9BACT</name>
<dbReference type="InterPro" id="IPR008490">
    <property type="entry name" value="Transposase_InsH_N"/>
</dbReference>
<gene>
    <name evidence="4" type="ORF">F7D95_14010</name>
</gene>
<feature type="compositionally biased region" description="Basic and acidic residues" evidence="1">
    <location>
        <begin position="141"/>
        <end position="154"/>
    </location>
</feature>
<dbReference type="Pfam" id="PF05598">
    <property type="entry name" value="DUF772"/>
    <property type="match status" value="1"/>
</dbReference>
<evidence type="ECO:0000259" key="3">
    <source>
        <dbReference type="Pfam" id="PF13586"/>
    </source>
</evidence>
<dbReference type="Pfam" id="PF13586">
    <property type="entry name" value="DDE_Tnp_1_2"/>
    <property type="match status" value="1"/>
</dbReference>
<accession>A0AA90UHW5</accession>
<evidence type="ECO:0000256" key="1">
    <source>
        <dbReference type="SAM" id="MobiDB-lite"/>
    </source>
</evidence>
<sequence length="510" mass="59864">MKFYTPKYKQLDLGLLRSSLDELDKTNRWVALGDFLPWTELEKEYNSRLYNQKKGAGNKPARMILGAMIIKHKLNLSDAETIEIIRESPYMQYFCGLHEFTDKPIFDPSLFVTIRKRISEEELNKMTVKLLNKQRRLLEEKRKREEEEAKKNDEEPPTPEPEDPNAASFTDSKGREHKGVLKIDATCADAEMRYPVDVDIIHDGCRKVTDYIMKVCEMFELHKPRTNYKHARQAYLQLVKKAKKKGKMVRDTIGVTLNYLRKDIRILMDLLAKNKAYYESLFLYEKRTLTAILKMYHQQEEMYRSKTHTCADRILSIFQPHVRAIVRGKAKARTEFGAKIGASIVEGYTFIDHHSWDAYNESQDLLLQIQLFKERFGYLPATILADKIYMNRSNRDILEDFEIHSYCKPLGRPPKDPPSDEMKSRMAKAIGERNEIECSFGTGKRIYRANDIRAKLPETARCWTGMCYFVKNVMKFLRELCLALTEIWRFFIIIVTMRVYVCYPLSVTRN</sequence>
<organism evidence="4 5">
    <name type="scientific">Segatella copri</name>
    <dbReference type="NCBI Taxonomy" id="165179"/>
    <lineage>
        <taxon>Bacteria</taxon>
        <taxon>Pseudomonadati</taxon>
        <taxon>Bacteroidota</taxon>
        <taxon>Bacteroidia</taxon>
        <taxon>Bacteroidales</taxon>
        <taxon>Prevotellaceae</taxon>
        <taxon>Segatella</taxon>
    </lineage>
</organism>
<evidence type="ECO:0000313" key="4">
    <source>
        <dbReference type="EMBL" id="MQN13884.1"/>
    </source>
</evidence>
<dbReference type="PANTHER" id="PTHR33803:SF3">
    <property type="entry name" value="BLL1974 PROTEIN"/>
    <property type="match status" value="1"/>
</dbReference>